<dbReference type="OrthoDB" id="7363897at2"/>
<dbReference type="AlphaFoldDB" id="A0A2C9D527"/>
<organism evidence="1 2">
    <name type="scientific">Hartmannibacter diazotrophicus</name>
    <dbReference type="NCBI Taxonomy" id="1482074"/>
    <lineage>
        <taxon>Bacteria</taxon>
        <taxon>Pseudomonadati</taxon>
        <taxon>Pseudomonadota</taxon>
        <taxon>Alphaproteobacteria</taxon>
        <taxon>Hyphomicrobiales</taxon>
        <taxon>Pleomorphomonadaceae</taxon>
        <taxon>Hartmannibacter</taxon>
    </lineage>
</organism>
<evidence type="ECO:0000313" key="2">
    <source>
        <dbReference type="Proteomes" id="UP000223606"/>
    </source>
</evidence>
<accession>A0A2C9D527</accession>
<gene>
    <name evidence="1" type="ORF">HDIA_1886</name>
</gene>
<dbReference type="RefSeq" id="WP_099555940.1">
    <property type="nucleotide sequence ID" value="NZ_LT960614.1"/>
</dbReference>
<dbReference type="EMBL" id="LT960614">
    <property type="protein sequence ID" value="SON55427.1"/>
    <property type="molecule type" value="Genomic_DNA"/>
</dbReference>
<dbReference type="Proteomes" id="UP000223606">
    <property type="component" value="Chromosome 1"/>
</dbReference>
<protein>
    <submittedName>
        <fullName evidence="1">Uncharacterized protein</fullName>
    </submittedName>
</protein>
<sequence length="68" mass="7667">MELLLSICLVSSPADCRSENITVSMEATAPMACMMTAQQTIAQWQESHPKWRVARWKCGQTNRKQVAI</sequence>
<reference evidence="2" key="1">
    <citation type="submission" date="2017-09" db="EMBL/GenBank/DDBJ databases">
        <title>Genome sequence of Nannocystis excedens DSM 71.</title>
        <authorList>
            <person name="Blom J."/>
        </authorList>
    </citation>
    <scope>NUCLEOTIDE SEQUENCE [LARGE SCALE GENOMIC DNA]</scope>
    <source>
        <strain evidence="2">type strain: E19</strain>
    </source>
</reference>
<dbReference type="KEGG" id="hdi:HDIA_1886"/>
<evidence type="ECO:0000313" key="1">
    <source>
        <dbReference type="EMBL" id="SON55427.1"/>
    </source>
</evidence>
<keyword evidence="2" id="KW-1185">Reference proteome</keyword>
<name>A0A2C9D527_9HYPH</name>
<proteinExistence type="predicted"/>